<organism evidence="2 3">
    <name type="scientific">Clostridium beijerinckii</name>
    <name type="common">Clostridium MP</name>
    <dbReference type="NCBI Taxonomy" id="1520"/>
    <lineage>
        <taxon>Bacteria</taxon>
        <taxon>Bacillati</taxon>
        <taxon>Bacillota</taxon>
        <taxon>Clostridia</taxon>
        <taxon>Eubacteriales</taxon>
        <taxon>Clostridiaceae</taxon>
        <taxon>Clostridium</taxon>
    </lineage>
</organism>
<dbReference type="AlphaFoldDB" id="A0AAW3WI55"/>
<proteinExistence type="predicted"/>
<reference evidence="2" key="1">
    <citation type="submission" date="2020-04" db="EMBL/GenBank/DDBJ databases">
        <authorList>
            <person name="Brown S."/>
        </authorList>
    </citation>
    <scope>NUCLEOTIDE SEQUENCE</scope>
    <source>
        <strain evidence="2">DJ015</strain>
    </source>
</reference>
<name>A0AAW3WI55_CLOBE</name>
<feature type="non-terminal residue" evidence="2">
    <location>
        <position position="1"/>
    </location>
</feature>
<dbReference type="PANTHER" id="PTHR37422:SF13">
    <property type="entry name" value="LIPOPOLYSACCHARIDE BIOSYNTHESIS PROTEIN PA4999-RELATED"/>
    <property type="match status" value="1"/>
</dbReference>
<feature type="transmembrane region" description="Helical" evidence="1">
    <location>
        <begin position="115"/>
        <end position="133"/>
    </location>
</feature>
<keyword evidence="1" id="KW-0472">Membrane</keyword>
<dbReference type="RefSeq" id="WP_185687368.1">
    <property type="nucleotide sequence ID" value="NZ_JABAGV010000467.1"/>
</dbReference>
<protein>
    <submittedName>
        <fullName evidence="2">O-antigen ligase domain-containing protein</fullName>
    </submittedName>
</protein>
<dbReference type="Proteomes" id="UP001194098">
    <property type="component" value="Unassembled WGS sequence"/>
</dbReference>
<keyword evidence="1" id="KW-1133">Transmembrane helix</keyword>
<feature type="transmembrane region" description="Helical" evidence="1">
    <location>
        <begin position="92"/>
        <end position="109"/>
    </location>
</feature>
<accession>A0AAW3WI55</accession>
<evidence type="ECO:0000313" key="3">
    <source>
        <dbReference type="Proteomes" id="UP001194098"/>
    </source>
</evidence>
<dbReference type="EMBL" id="JABAGV010000467">
    <property type="protein sequence ID" value="MBC2478453.1"/>
    <property type="molecule type" value="Genomic_DNA"/>
</dbReference>
<comment type="caution">
    <text evidence="2">The sequence shown here is derived from an EMBL/GenBank/DDBJ whole genome shotgun (WGS) entry which is preliminary data.</text>
</comment>
<dbReference type="PANTHER" id="PTHR37422">
    <property type="entry name" value="TEICHURONIC ACID BIOSYNTHESIS PROTEIN TUAE"/>
    <property type="match status" value="1"/>
</dbReference>
<evidence type="ECO:0000313" key="2">
    <source>
        <dbReference type="EMBL" id="MBC2478453.1"/>
    </source>
</evidence>
<keyword evidence="2" id="KW-0436">Ligase</keyword>
<sequence>SIPSLKNTIILGNGPDTFPFVFPQGELIAKYYALDTPNITVDKAHNLYLQMALNYGVIALLAFLIITITYLVDSFKLYAFKENYDLDKQKMLGAITSLGVLGYLVTGFFNDSVVSVAPVFWIVFGVGVALNFMNRETLRKLSK</sequence>
<keyword evidence="1" id="KW-0812">Transmembrane</keyword>
<reference evidence="2" key="2">
    <citation type="journal article" date="2022" name="Nat. Biotechnol.">
        <title>Carbon-negative production of acetone and isopropanol by gas fermentation at industrial pilot scale.</title>
        <authorList>
            <person name="Liew F.E."/>
            <person name="Nogle R."/>
            <person name="Abdalla T."/>
            <person name="Rasor B.J."/>
            <person name="Canter C."/>
            <person name="Jensen R.O."/>
            <person name="Wang L."/>
            <person name="Strutz J."/>
            <person name="Chirania P."/>
            <person name="De Tissera S."/>
            <person name="Mueller A.P."/>
            <person name="Ruan Z."/>
            <person name="Gao A."/>
            <person name="Tran L."/>
            <person name="Engle N.L."/>
            <person name="Bromley J.C."/>
            <person name="Daniell J."/>
            <person name="Conrado R."/>
            <person name="Tschaplinski T.J."/>
            <person name="Giannone R.J."/>
            <person name="Hettich R.L."/>
            <person name="Karim A.S."/>
            <person name="Simpson S.D."/>
            <person name="Brown S.D."/>
            <person name="Leang C."/>
            <person name="Jewett M.C."/>
            <person name="Kopke M."/>
        </authorList>
    </citation>
    <scope>NUCLEOTIDE SEQUENCE</scope>
    <source>
        <strain evidence="2">DJ015</strain>
    </source>
</reference>
<dbReference type="InterPro" id="IPR051533">
    <property type="entry name" value="WaaL-like"/>
</dbReference>
<gene>
    <name evidence="2" type="ORF">HGI39_28060</name>
</gene>
<dbReference type="GO" id="GO:0016874">
    <property type="term" value="F:ligase activity"/>
    <property type="evidence" value="ECO:0007669"/>
    <property type="project" value="UniProtKB-KW"/>
</dbReference>
<feature type="transmembrane region" description="Helical" evidence="1">
    <location>
        <begin position="52"/>
        <end position="72"/>
    </location>
</feature>
<evidence type="ECO:0000256" key="1">
    <source>
        <dbReference type="SAM" id="Phobius"/>
    </source>
</evidence>